<dbReference type="GO" id="GO:0020037">
    <property type="term" value="F:heme binding"/>
    <property type="evidence" value="ECO:0007669"/>
    <property type="project" value="InterPro"/>
</dbReference>
<gene>
    <name evidence="15" type="primary">CYP5358A4</name>
</gene>
<comment type="subcellular location">
    <subcellularLocation>
        <location evidence="2">Membrane</location>
        <topology evidence="2">Single-pass membrane protein</topology>
    </subcellularLocation>
</comment>
<evidence type="ECO:0000256" key="5">
    <source>
        <dbReference type="ARBA" id="ARBA00022617"/>
    </source>
</evidence>
<evidence type="ECO:0000256" key="1">
    <source>
        <dbReference type="ARBA" id="ARBA00001971"/>
    </source>
</evidence>
<dbReference type="AlphaFoldDB" id="A0AA86J4G0"/>
<evidence type="ECO:0000256" key="7">
    <source>
        <dbReference type="ARBA" id="ARBA00022723"/>
    </source>
</evidence>
<dbReference type="InterPro" id="IPR001128">
    <property type="entry name" value="Cyt_P450"/>
</dbReference>
<keyword evidence="6" id="KW-0812">Transmembrane</keyword>
<evidence type="ECO:0000256" key="13">
    <source>
        <dbReference type="PIRSR" id="PIRSR602401-1"/>
    </source>
</evidence>
<dbReference type="GO" id="GO:0005506">
    <property type="term" value="F:iron ion binding"/>
    <property type="evidence" value="ECO:0007669"/>
    <property type="project" value="InterPro"/>
</dbReference>
<protein>
    <submittedName>
        <fullName evidence="15">Cytochrome P450 monooxygenase</fullName>
    </submittedName>
</protein>
<reference evidence="15" key="1">
    <citation type="submission" date="2023-03" db="EMBL/GenBank/DDBJ databases">
        <title>cytochrome P450 monooxygenase from Trametes versicolor.</title>
        <authorList>
            <person name="Ichinose H."/>
        </authorList>
    </citation>
    <scope>NUCLEOTIDE SEQUENCE</scope>
    <source>
        <strain evidence="15">NBRC 30340</strain>
    </source>
</reference>
<comment type="cofactor">
    <cofactor evidence="1 13">
        <name>heme</name>
        <dbReference type="ChEBI" id="CHEBI:30413"/>
    </cofactor>
</comment>
<keyword evidence="7 13" id="KW-0479">Metal-binding</keyword>
<sequence>MAFELAFSGTSVAAALVALSLLWLSTRSRKPHPPGPKPKFLIGNLKDLPSKGYEWVKYAAMTREYASDVLYFTVLGTPLLVINSFEAARELLDKKGALYSSRPRLVMIKELMRYDWNLLLMSYGKTFVAQRRIVQQEFQPAVVTRLHRPVIVREVTALLSRLLATPDVGGPAMVDHFRHLTGAIIMMTTYGHQATSAKDRFIQIAEIVREHAESRPGFALVDLCPPLKYLPTWFPGASFHRQAAIERALSVRMRSEPYQDVKERMATGDVVSCLATRLLAQDDLPWEGTGLTKDEFVRDCCGDVYSAGADTAIVAMRNFVLAMILFPGVQECAQEELDRVVGRDRLPTFDDRAQLPYVSNVVKESLRWKAVSNLGVPHATLDSDEYRGGYIPKGTTVLANLYAMLHDESVYAEPDEFNPDRYAPTPAKPSGEPDPACAAFGFGRRVCPGRYFADDTLFLTMASLLHVFRIANAEGATGPGAVKDVHWSSGLVSHPSPFPAMFTPRFGAAGDVVHAAQL</sequence>
<dbReference type="GO" id="GO:0016020">
    <property type="term" value="C:membrane"/>
    <property type="evidence" value="ECO:0007669"/>
    <property type="project" value="UniProtKB-SubCell"/>
</dbReference>
<dbReference type="PRINTS" id="PR00463">
    <property type="entry name" value="EP450I"/>
</dbReference>
<comment type="pathway">
    <text evidence="3">Secondary metabolite biosynthesis.</text>
</comment>
<dbReference type="GO" id="GO:0016705">
    <property type="term" value="F:oxidoreductase activity, acting on paired donors, with incorporation or reduction of molecular oxygen"/>
    <property type="evidence" value="ECO:0007669"/>
    <property type="project" value="InterPro"/>
</dbReference>
<dbReference type="InterPro" id="IPR002401">
    <property type="entry name" value="Cyt_P450_E_grp-I"/>
</dbReference>
<evidence type="ECO:0000256" key="6">
    <source>
        <dbReference type="ARBA" id="ARBA00022692"/>
    </source>
</evidence>
<feature type="binding site" description="axial binding residue" evidence="13">
    <location>
        <position position="447"/>
    </location>
    <ligand>
        <name>heme</name>
        <dbReference type="ChEBI" id="CHEBI:30413"/>
    </ligand>
    <ligandPart>
        <name>Fe</name>
        <dbReference type="ChEBI" id="CHEBI:18248"/>
    </ligandPart>
</feature>
<keyword evidence="5 13" id="KW-0349">Heme</keyword>
<evidence type="ECO:0000313" key="15">
    <source>
        <dbReference type="EMBL" id="BED43005.1"/>
    </source>
</evidence>
<dbReference type="InterPro" id="IPR050364">
    <property type="entry name" value="Cytochrome_P450_fung"/>
</dbReference>
<organism evidence="15">
    <name type="scientific">Trametes versicolor</name>
    <name type="common">White-rot fungus</name>
    <name type="synonym">Coriolus versicolor</name>
    <dbReference type="NCBI Taxonomy" id="5325"/>
    <lineage>
        <taxon>Eukaryota</taxon>
        <taxon>Fungi</taxon>
        <taxon>Dikarya</taxon>
        <taxon>Basidiomycota</taxon>
        <taxon>Agaricomycotina</taxon>
        <taxon>Agaricomycetes</taxon>
        <taxon>Polyporales</taxon>
        <taxon>Polyporaceae</taxon>
        <taxon>Trametes</taxon>
    </lineage>
</organism>
<evidence type="ECO:0000256" key="11">
    <source>
        <dbReference type="ARBA" id="ARBA00023033"/>
    </source>
</evidence>
<evidence type="ECO:0000256" key="8">
    <source>
        <dbReference type="ARBA" id="ARBA00022989"/>
    </source>
</evidence>
<evidence type="ECO:0000256" key="14">
    <source>
        <dbReference type="RuleBase" id="RU000461"/>
    </source>
</evidence>
<dbReference type="PROSITE" id="PS00086">
    <property type="entry name" value="CYTOCHROME_P450"/>
    <property type="match status" value="1"/>
</dbReference>
<evidence type="ECO:0000256" key="3">
    <source>
        <dbReference type="ARBA" id="ARBA00005179"/>
    </source>
</evidence>
<evidence type="ECO:0000256" key="2">
    <source>
        <dbReference type="ARBA" id="ARBA00004167"/>
    </source>
</evidence>
<dbReference type="InterPro" id="IPR036396">
    <property type="entry name" value="Cyt_P450_sf"/>
</dbReference>
<accession>A0AA86J4G0</accession>
<dbReference type="PANTHER" id="PTHR46300:SF7">
    <property type="entry name" value="P450, PUTATIVE (EUROFUNG)-RELATED"/>
    <property type="match status" value="1"/>
</dbReference>
<dbReference type="CDD" id="cd11065">
    <property type="entry name" value="CYP64-like"/>
    <property type="match status" value="1"/>
</dbReference>
<keyword evidence="11 14" id="KW-0503">Monooxygenase</keyword>
<dbReference type="Pfam" id="PF00067">
    <property type="entry name" value="p450"/>
    <property type="match status" value="1"/>
</dbReference>
<keyword evidence="9 14" id="KW-0560">Oxidoreductase</keyword>
<evidence type="ECO:0000256" key="10">
    <source>
        <dbReference type="ARBA" id="ARBA00023004"/>
    </source>
</evidence>
<keyword evidence="10 13" id="KW-0408">Iron</keyword>
<keyword evidence="12" id="KW-0472">Membrane</keyword>
<dbReference type="SUPFAM" id="SSF48264">
    <property type="entry name" value="Cytochrome P450"/>
    <property type="match status" value="1"/>
</dbReference>
<proteinExistence type="evidence at transcript level"/>
<dbReference type="Gene3D" id="1.10.630.10">
    <property type="entry name" value="Cytochrome P450"/>
    <property type="match status" value="1"/>
</dbReference>
<evidence type="ECO:0000256" key="4">
    <source>
        <dbReference type="ARBA" id="ARBA00010617"/>
    </source>
</evidence>
<dbReference type="InterPro" id="IPR017972">
    <property type="entry name" value="Cyt_P450_CS"/>
</dbReference>
<comment type="similarity">
    <text evidence="4 14">Belongs to the cytochrome P450 family.</text>
</comment>
<keyword evidence="8" id="KW-1133">Transmembrane helix</keyword>
<dbReference type="PANTHER" id="PTHR46300">
    <property type="entry name" value="P450, PUTATIVE (EUROFUNG)-RELATED-RELATED"/>
    <property type="match status" value="1"/>
</dbReference>
<dbReference type="GO" id="GO:0004497">
    <property type="term" value="F:monooxygenase activity"/>
    <property type="evidence" value="ECO:0007669"/>
    <property type="project" value="UniProtKB-KW"/>
</dbReference>
<dbReference type="EMBL" id="LC761760">
    <property type="protein sequence ID" value="BED43005.1"/>
    <property type="molecule type" value="mRNA"/>
</dbReference>
<evidence type="ECO:0000256" key="9">
    <source>
        <dbReference type="ARBA" id="ARBA00023002"/>
    </source>
</evidence>
<evidence type="ECO:0000256" key="12">
    <source>
        <dbReference type="ARBA" id="ARBA00023136"/>
    </source>
</evidence>
<name>A0AA86J4G0_TRAVE</name>